<dbReference type="EMBL" id="LRGB01002851">
    <property type="protein sequence ID" value="KZS05943.1"/>
    <property type="molecule type" value="Genomic_DNA"/>
</dbReference>
<feature type="region of interest" description="Disordered" evidence="1">
    <location>
        <begin position="124"/>
        <end position="158"/>
    </location>
</feature>
<feature type="compositionally biased region" description="Acidic residues" evidence="1">
    <location>
        <begin position="44"/>
        <end position="57"/>
    </location>
</feature>
<feature type="compositionally biased region" description="Basic residues" evidence="1">
    <location>
        <begin position="148"/>
        <end position="158"/>
    </location>
</feature>
<reference evidence="2 3" key="1">
    <citation type="submission" date="2016-03" db="EMBL/GenBank/DDBJ databases">
        <title>EvidentialGene: Evidence-directed Construction of Genes on Genomes.</title>
        <authorList>
            <person name="Gilbert D.G."/>
            <person name="Choi J.-H."/>
            <person name="Mockaitis K."/>
            <person name="Colbourne J."/>
            <person name="Pfrender M."/>
        </authorList>
    </citation>
    <scope>NUCLEOTIDE SEQUENCE [LARGE SCALE GENOMIC DNA]</scope>
    <source>
        <strain evidence="2 3">Xinb3</strain>
        <tissue evidence="2">Complete organism</tissue>
    </source>
</reference>
<comment type="caution">
    <text evidence="2">The sequence shown here is derived from an EMBL/GenBank/DDBJ whole genome shotgun (WGS) entry which is preliminary data.</text>
</comment>
<name>A0A164NGV5_9CRUS</name>
<organism evidence="2 3">
    <name type="scientific">Daphnia magna</name>
    <dbReference type="NCBI Taxonomy" id="35525"/>
    <lineage>
        <taxon>Eukaryota</taxon>
        <taxon>Metazoa</taxon>
        <taxon>Ecdysozoa</taxon>
        <taxon>Arthropoda</taxon>
        <taxon>Crustacea</taxon>
        <taxon>Branchiopoda</taxon>
        <taxon>Diplostraca</taxon>
        <taxon>Cladocera</taxon>
        <taxon>Anomopoda</taxon>
        <taxon>Daphniidae</taxon>
        <taxon>Daphnia</taxon>
    </lineage>
</organism>
<feature type="region of interest" description="Disordered" evidence="1">
    <location>
        <begin position="43"/>
        <end position="66"/>
    </location>
</feature>
<proteinExistence type="predicted"/>
<dbReference type="Proteomes" id="UP000076858">
    <property type="component" value="Unassembled WGS sequence"/>
</dbReference>
<protein>
    <submittedName>
        <fullName evidence="2">Glioma tumor suppressor-like protein</fullName>
    </submittedName>
</protein>
<gene>
    <name evidence="2" type="ORF">APZ42_030692</name>
</gene>
<dbReference type="OrthoDB" id="8060926at2759"/>
<evidence type="ECO:0000313" key="3">
    <source>
        <dbReference type="Proteomes" id="UP000076858"/>
    </source>
</evidence>
<feature type="compositionally biased region" description="Acidic residues" evidence="1">
    <location>
        <begin position="130"/>
        <end position="142"/>
    </location>
</feature>
<evidence type="ECO:0000256" key="1">
    <source>
        <dbReference type="SAM" id="MobiDB-lite"/>
    </source>
</evidence>
<dbReference type="AlphaFoldDB" id="A0A164NGV5"/>
<keyword evidence="3" id="KW-1185">Reference proteome</keyword>
<sequence>MGYIIIGVAFDNYDRFVETLTGKDTLHDTVGIVYQDVSECIQENPDEDEVNPEDNEDNQATSFDGRRPSYDRTILIELSLAAPPAVQWASISSNDKLGSQSLTPGSLTESIDGGLTLEDNWWSENTQGLGDEEEPAKEEEEVPCVRPTKPKTRKQKIRTKALKWQDCGERN</sequence>
<accession>A0A164NGV5</accession>
<evidence type="ECO:0000313" key="2">
    <source>
        <dbReference type="EMBL" id="KZS05943.1"/>
    </source>
</evidence>